<evidence type="ECO:0000313" key="2">
    <source>
        <dbReference type="Proteomes" id="UP000199636"/>
    </source>
</evidence>
<name>A0A1G8I556_9PSED</name>
<accession>A0A1G8I556</accession>
<dbReference type="AlphaFoldDB" id="A0A1G8I556"/>
<dbReference type="InterPro" id="IPR021747">
    <property type="entry name" value="DUF3313"/>
</dbReference>
<proteinExistence type="predicted"/>
<dbReference type="Pfam" id="PF11769">
    <property type="entry name" value="DUF3313"/>
    <property type="match status" value="1"/>
</dbReference>
<dbReference type="OrthoDB" id="6192874at2"/>
<dbReference type="EMBL" id="FNDS01000006">
    <property type="protein sequence ID" value="SDI14078.1"/>
    <property type="molecule type" value="Genomic_DNA"/>
</dbReference>
<dbReference type="Proteomes" id="UP000199636">
    <property type="component" value="Unassembled WGS sequence"/>
</dbReference>
<dbReference type="RefSeq" id="WP_090263449.1">
    <property type="nucleotide sequence ID" value="NZ_FNDS01000006.1"/>
</dbReference>
<dbReference type="STRING" id="428992.SAMN05216272_10637"/>
<evidence type="ECO:0000313" key="1">
    <source>
        <dbReference type="EMBL" id="SDI14078.1"/>
    </source>
</evidence>
<sequence length="229" mass="24840">MIKKLSVPLFAVLLGVGGCSSTMVEPSHYSGFLGDYSRLSEQKSPSGEKVARWVDPKLDLSRYPSVYIETPQFYPKPQPTAQISSATLDSISRYYGEALRRELSKVTRVSNTPNSDSLVIRPAITAVATSNEGLKPYEVIPIGLVIAGTNMAAGGRDQQVLMSTETAFLDASNNRVVAQVVRQGLGESLENKETKLSVASLKPLIDSWANDLRMSYQQMKKTGGASSGY</sequence>
<protein>
    <recommendedName>
        <fullName evidence="3">DUF3313 domain-containing protein</fullName>
    </recommendedName>
</protein>
<gene>
    <name evidence="1" type="ORF">SAMN05216272_10637</name>
</gene>
<dbReference type="PROSITE" id="PS51257">
    <property type="entry name" value="PROKAR_LIPOPROTEIN"/>
    <property type="match status" value="1"/>
</dbReference>
<reference evidence="2" key="1">
    <citation type="submission" date="2016-10" db="EMBL/GenBank/DDBJ databases">
        <authorList>
            <person name="Varghese N."/>
            <person name="Submissions S."/>
        </authorList>
    </citation>
    <scope>NUCLEOTIDE SEQUENCE [LARGE SCALE GENOMIC DNA]</scope>
    <source>
        <strain evidence="2">CCM 7469</strain>
    </source>
</reference>
<organism evidence="1 2">
    <name type="scientific">Pseudomonas panipatensis</name>
    <dbReference type="NCBI Taxonomy" id="428992"/>
    <lineage>
        <taxon>Bacteria</taxon>
        <taxon>Pseudomonadati</taxon>
        <taxon>Pseudomonadota</taxon>
        <taxon>Gammaproteobacteria</taxon>
        <taxon>Pseudomonadales</taxon>
        <taxon>Pseudomonadaceae</taxon>
        <taxon>Pseudomonas</taxon>
    </lineage>
</organism>
<keyword evidence="2" id="KW-1185">Reference proteome</keyword>
<evidence type="ECO:0008006" key="3">
    <source>
        <dbReference type="Google" id="ProtNLM"/>
    </source>
</evidence>